<organism evidence="3 4">
    <name type="scientific">Alkaliphilus hydrothermalis</name>
    <dbReference type="NCBI Taxonomy" id="1482730"/>
    <lineage>
        <taxon>Bacteria</taxon>
        <taxon>Bacillati</taxon>
        <taxon>Bacillota</taxon>
        <taxon>Clostridia</taxon>
        <taxon>Peptostreptococcales</taxon>
        <taxon>Natronincolaceae</taxon>
        <taxon>Alkaliphilus</taxon>
    </lineage>
</organism>
<reference evidence="3 4" key="1">
    <citation type="submission" date="2021-01" db="EMBL/GenBank/DDBJ databases">
        <title>Genomic Encyclopedia of Type Strains, Phase IV (KMG-IV): sequencing the most valuable type-strain genomes for metagenomic binning, comparative biology and taxonomic classification.</title>
        <authorList>
            <person name="Goeker M."/>
        </authorList>
    </citation>
    <scope>NUCLEOTIDE SEQUENCE [LARGE SCALE GENOMIC DNA]</scope>
    <source>
        <strain evidence="3 4">DSM 25890</strain>
    </source>
</reference>
<feature type="transmembrane region" description="Helical" evidence="1">
    <location>
        <begin position="20"/>
        <end position="40"/>
    </location>
</feature>
<proteinExistence type="predicted"/>
<keyword evidence="1" id="KW-0812">Transmembrane</keyword>
<comment type="caution">
    <text evidence="3">The sequence shown here is derived from an EMBL/GenBank/DDBJ whole genome shotgun (WGS) entry which is preliminary data.</text>
</comment>
<sequence>MIVKSVIDGFKKGLETTWMLAKIIVPVFFVVTFLQYTPILGWVAELFKPVMALFNLPGEAAIILVLGNFLNIYAAIGAIKAVDLSALEITTLSMMLSFSHSQLVETAVAKKLGISGFKVVFIRVSLAVVSGIIIGRMGILL</sequence>
<evidence type="ECO:0000256" key="1">
    <source>
        <dbReference type="SAM" id="Phobius"/>
    </source>
</evidence>
<dbReference type="Proteomes" id="UP001314796">
    <property type="component" value="Unassembled WGS sequence"/>
</dbReference>
<evidence type="ECO:0000259" key="2">
    <source>
        <dbReference type="Pfam" id="PF07670"/>
    </source>
</evidence>
<keyword evidence="1" id="KW-1133">Transmembrane helix</keyword>
<dbReference type="InterPro" id="IPR011642">
    <property type="entry name" value="Gate_dom"/>
</dbReference>
<evidence type="ECO:0000313" key="4">
    <source>
        <dbReference type="Proteomes" id="UP001314796"/>
    </source>
</evidence>
<dbReference type="EMBL" id="JAFBEE010000016">
    <property type="protein sequence ID" value="MBM7615714.1"/>
    <property type="molecule type" value="Genomic_DNA"/>
</dbReference>
<feature type="transmembrane region" description="Helical" evidence="1">
    <location>
        <begin position="60"/>
        <end position="79"/>
    </location>
</feature>
<gene>
    <name evidence="3" type="ORF">JOC73_002288</name>
</gene>
<keyword evidence="4" id="KW-1185">Reference proteome</keyword>
<accession>A0ABS2NT06</accession>
<protein>
    <submittedName>
        <fullName evidence="3">Spore maturation protein SpmB</fullName>
    </submittedName>
</protein>
<keyword evidence="1" id="KW-0472">Membrane</keyword>
<evidence type="ECO:0000313" key="3">
    <source>
        <dbReference type="EMBL" id="MBM7615714.1"/>
    </source>
</evidence>
<dbReference type="Pfam" id="PF07670">
    <property type="entry name" value="Gate"/>
    <property type="match status" value="1"/>
</dbReference>
<feature type="domain" description="Nucleoside transporter/FeoB GTPase Gate" evidence="2">
    <location>
        <begin position="18"/>
        <end position="111"/>
    </location>
</feature>
<feature type="transmembrane region" description="Helical" evidence="1">
    <location>
        <begin position="120"/>
        <end position="139"/>
    </location>
</feature>
<name>A0ABS2NT06_9FIRM</name>
<dbReference type="RefSeq" id="WP_204403228.1">
    <property type="nucleotide sequence ID" value="NZ_JAFBEE010000016.1"/>
</dbReference>